<feature type="transmembrane region" description="Helical" evidence="1">
    <location>
        <begin position="258"/>
        <end position="277"/>
    </location>
</feature>
<keyword evidence="1" id="KW-0472">Membrane</keyword>
<dbReference type="RefSeq" id="WP_245954470.1">
    <property type="nucleotide sequence ID" value="NZ_QPJW01000001.1"/>
</dbReference>
<dbReference type="Pfam" id="PF09577">
    <property type="entry name" value="Spore_YpjB"/>
    <property type="match status" value="1"/>
</dbReference>
<dbReference type="AlphaFoldDB" id="A0A369BNV4"/>
<comment type="caution">
    <text evidence="2">The sequence shown here is derived from an EMBL/GenBank/DDBJ whole genome shotgun (WGS) entry which is preliminary data.</text>
</comment>
<accession>A0A369BNV4</accession>
<gene>
    <name evidence="2" type="ORF">DFP94_101887</name>
</gene>
<evidence type="ECO:0000313" key="3">
    <source>
        <dbReference type="Proteomes" id="UP000253090"/>
    </source>
</evidence>
<name>A0A369BNV4_9BACL</name>
<organism evidence="2 3">
    <name type="scientific">Fontibacillus phaseoli</name>
    <dbReference type="NCBI Taxonomy" id="1416533"/>
    <lineage>
        <taxon>Bacteria</taxon>
        <taxon>Bacillati</taxon>
        <taxon>Bacillota</taxon>
        <taxon>Bacilli</taxon>
        <taxon>Bacillales</taxon>
        <taxon>Paenibacillaceae</taxon>
        <taxon>Fontibacillus</taxon>
    </lineage>
</organism>
<evidence type="ECO:0000256" key="1">
    <source>
        <dbReference type="SAM" id="Phobius"/>
    </source>
</evidence>
<sequence length="301" mass="33655">MDIWKGKWMLSAFLGMAVLLGGWLLLDGGLAEAAASGPSKQGAQAPEQEPAEKLALFEKAAEDLYRDMQDGDTQGALQNMVRLTEALEGLSFKGLTSVEGIHALAESIMDVRETISSVEISRDDWASSSARLRLAVNSLAHQDHPLWLQYYKVMADDLEKMGRGRSEGSPVLVREAFLSLKNHYSMIRPAAVIRRDPSEINRFDSWMSYADRLSQDKVWDEQSVNKAVRQGDRLLKALFGRKVEEPVFLPITGYGGPWYWGLLIGGWIVLALAYTGLRKYRADQTVTPVRAGKDRVDSYRF</sequence>
<proteinExistence type="predicted"/>
<dbReference type="InterPro" id="IPR014231">
    <property type="entry name" value="Spore_YpjB"/>
</dbReference>
<keyword evidence="1" id="KW-1133">Transmembrane helix</keyword>
<evidence type="ECO:0000313" key="2">
    <source>
        <dbReference type="EMBL" id="RCX23290.1"/>
    </source>
</evidence>
<keyword evidence="1" id="KW-0812">Transmembrane</keyword>
<reference evidence="2 3" key="1">
    <citation type="submission" date="2018-07" db="EMBL/GenBank/DDBJ databases">
        <title>Genomic Encyclopedia of Type Strains, Phase III (KMG-III): the genomes of soil and plant-associated and newly described type strains.</title>
        <authorList>
            <person name="Whitman W."/>
        </authorList>
    </citation>
    <scope>NUCLEOTIDE SEQUENCE [LARGE SCALE GENOMIC DNA]</scope>
    <source>
        <strain evidence="2 3">CECT 8333</strain>
    </source>
</reference>
<dbReference type="Proteomes" id="UP000253090">
    <property type="component" value="Unassembled WGS sequence"/>
</dbReference>
<protein>
    <submittedName>
        <fullName evidence="2">Sporulation protein YpjB</fullName>
    </submittedName>
</protein>
<dbReference type="EMBL" id="QPJW01000001">
    <property type="protein sequence ID" value="RCX23290.1"/>
    <property type="molecule type" value="Genomic_DNA"/>
</dbReference>
<keyword evidence="3" id="KW-1185">Reference proteome</keyword>